<sequence length="417" mass="48519">MNKQILIVVDSINVNDSSGSKANVALIKNLAAVGYVVTVLHFTQKKIQLEGVECISIKERKYNILYFLSRTQRVIQRYFKINLATNLESVFGFSFTFFNDVNSIELAVKKLNTSKFDLIITLSKGASFRPHYAVNKIPNLYSRWMAYVHDPFPFSCYPNPYDWKEPGHKKKQFFFKLVSENAKFSAFPSLLLRDWMGNYFPNFVRTGIIIPHQSFEELSTYIEKPNYFDETKFNILHAGNLMKQRNPVGLIRGFELFLKNKPEAKMDSRLLLLGNADFHKESINKFVPNLPELFIKLTNVPFNEVYWLQKHVSVNVILEAKSEISPFLPGKFPHCISANKLILHLGPKHSETMRLLGENYEYWAEIDNVKTISIILEKLYNKWLNSAKTMRLNRPDLESYLGKKYLKEQLEKVFDND</sequence>
<accession>A0ABW3BRJ6</accession>
<dbReference type="SUPFAM" id="SSF53756">
    <property type="entry name" value="UDP-Glycosyltransferase/glycogen phosphorylase"/>
    <property type="match status" value="1"/>
</dbReference>
<reference evidence="2" key="1">
    <citation type="journal article" date="2019" name="Int. J. Syst. Evol. Microbiol.">
        <title>The Global Catalogue of Microorganisms (GCM) 10K type strain sequencing project: providing services to taxonomists for standard genome sequencing and annotation.</title>
        <authorList>
            <consortium name="The Broad Institute Genomics Platform"/>
            <consortium name="The Broad Institute Genome Sequencing Center for Infectious Disease"/>
            <person name="Wu L."/>
            <person name="Ma J."/>
        </authorList>
    </citation>
    <scope>NUCLEOTIDE SEQUENCE [LARGE SCALE GENOMIC DNA]</scope>
    <source>
        <strain evidence="2">CCUG 60529</strain>
    </source>
</reference>
<organism evidence="1 2">
    <name type="scientific">Mariniflexile aquimaris</name>
    <dbReference type="NCBI Taxonomy" id="881009"/>
    <lineage>
        <taxon>Bacteria</taxon>
        <taxon>Pseudomonadati</taxon>
        <taxon>Bacteroidota</taxon>
        <taxon>Flavobacteriia</taxon>
        <taxon>Flavobacteriales</taxon>
        <taxon>Flavobacteriaceae</taxon>
        <taxon>Mariniflexile</taxon>
    </lineage>
</organism>
<protein>
    <submittedName>
        <fullName evidence="1">UDP-glycosyltransferase</fullName>
    </submittedName>
</protein>
<proteinExistence type="predicted"/>
<evidence type="ECO:0000313" key="1">
    <source>
        <dbReference type="EMBL" id="MFD0835496.1"/>
    </source>
</evidence>
<evidence type="ECO:0000313" key="2">
    <source>
        <dbReference type="Proteomes" id="UP001597011"/>
    </source>
</evidence>
<comment type="caution">
    <text evidence="1">The sequence shown here is derived from an EMBL/GenBank/DDBJ whole genome shotgun (WGS) entry which is preliminary data.</text>
</comment>
<keyword evidence="2" id="KW-1185">Reference proteome</keyword>
<gene>
    <name evidence="1" type="ORF">ACFQ0I_06980</name>
</gene>
<dbReference type="RefSeq" id="WP_379940701.1">
    <property type="nucleotide sequence ID" value="NZ_JBHTIB010000008.1"/>
</dbReference>
<name>A0ABW3BRJ6_9FLAO</name>
<dbReference type="Proteomes" id="UP001597011">
    <property type="component" value="Unassembled WGS sequence"/>
</dbReference>
<dbReference type="EMBL" id="JBHTIB010000008">
    <property type="protein sequence ID" value="MFD0835496.1"/>
    <property type="molecule type" value="Genomic_DNA"/>
</dbReference>